<dbReference type="Proteomes" id="UP000799302">
    <property type="component" value="Unassembled WGS sequence"/>
</dbReference>
<dbReference type="GO" id="GO:0000445">
    <property type="term" value="C:THO complex part of transcription export complex"/>
    <property type="evidence" value="ECO:0007669"/>
    <property type="project" value="TreeGrafter"/>
</dbReference>
<protein>
    <recommendedName>
        <fullName evidence="5">Nuclear matrix protein</fullName>
    </recommendedName>
</protein>
<feature type="region of interest" description="Disordered" evidence="2">
    <location>
        <begin position="27"/>
        <end position="50"/>
    </location>
</feature>
<evidence type="ECO:0000256" key="1">
    <source>
        <dbReference type="SAM" id="Coils"/>
    </source>
</evidence>
<reference evidence="3" key="1">
    <citation type="journal article" date="2020" name="Stud. Mycol.">
        <title>101 Dothideomycetes genomes: a test case for predicting lifestyles and emergence of pathogens.</title>
        <authorList>
            <person name="Haridas S."/>
            <person name="Albert R."/>
            <person name="Binder M."/>
            <person name="Bloem J."/>
            <person name="Labutti K."/>
            <person name="Salamov A."/>
            <person name="Andreopoulos B."/>
            <person name="Baker S."/>
            <person name="Barry K."/>
            <person name="Bills G."/>
            <person name="Bluhm B."/>
            <person name="Cannon C."/>
            <person name="Castanera R."/>
            <person name="Culley D."/>
            <person name="Daum C."/>
            <person name="Ezra D."/>
            <person name="Gonzalez J."/>
            <person name="Henrissat B."/>
            <person name="Kuo A."/>
            <person name="Liang C."/>
            <person name="Lipzen A."/>
            <person name="Lutzoni F."/>
            <person name="Magnuson J."/>
            <person name="Mondo S."/>
            <person name="Nolan M."/>
            <person name="Ohm R."/>
            <person name="Pangilinan J."/>
            <person name="Park H.-J."/>
            <person name="Ramirez L."/>
            <person name="Alfaro M."/>
            <person name="Sun H."/>
            <person name="Tritt A."/>
            <person name="Yoshinaga Y."/>
            <person name="Zwiers L.-H."/>
            <person name="Turgeon B."/>
            <person name="Goodwin S."/>
            <person name="Spatafora J."/>
            <person name="Crous P."/>
            <person name="Grigoriev I."/>
        </authorList>
    </citation>
    <scope>NUCLEOTIDE SEQUENCE</scope>
    <source>
        <strain evidence="3">CBS 115976</strain>
    </source>
</reference>
<proteinExistence type="predicted"/>
<feature type="coiled-coil region" evidence="1">
    <location>
        <begin position="517"/>
        <end position="546"/>
    </location>
</feature>
<dbReference type="OrthoDB" id="10257415at2759"/>
<gene>
    <name evidence="3" type="ORF">BT63DRAFT_450782</name>
</gene>
<dbReference type="GO" id="GO:0006406">
    <property type="term" value="P:mRNA export from nucleus"/>
    <property type="evidence" value="ECO:0007669"/>
    <property type="project" value="TreeGrafter"/>
</dbReference>
<dbReference type="EMBL" id="MU004231">
    <property type="protein sequence ID" value="KAF2672756.1"/>
    <property type="molecule type" value="Genomic_DNA"/>
</dbReference>
<dbReference type="InterPro" id="IPR021861">
    <property type="entry name" value="THO_THOC1"/>
</dbReference>
<dbReference type="PANTHER" id="PTHR13265:SF0">
    <property type="entry name" value="HPR1"/>
    <property type="match status" value="1"/>
</dbReference>
<dbReference type="Pfam" id="PF11957">
    <property type="entry name" value="efThoc1"/>
    <property type="match status" value="1"/>
</dbReference>
<organism evidence="3 4">
    <name type="scientific">Microthyrium microscopicum</name>
    <dbReference type="NCBI Taxonomy" id="703497"/>
    <lineage>
        <taxon>Eukaryota</taxon>
        <taxon>Fungi</taxon>
        <taxon>Dikarya</taxon>
        <taxon>Ascomycota</taxon>
        <taxon>Pezizomycotina</taxon>
        <taxon>Dothideomycetes</taxon>
        <taxon>Dothideomycetes incertae sedis</taxon>
        <taxon>Microthyriales</taxon>
        <taxon>Microthyriaceae</taxon>
        <taxon>Microthyrium</taxon>
    </lineage>
</organism>
<evidence type="ECO:0008006" key="5">
    <source>
        <dbReference type="Google" id="ProtNLM"/>
    </source>
</evidence>
<feature type="region of interest" description="Disordered" evidence="2">
    <location>
        <begin position="580"/>
        <end position="624"/>
    </location>
</feature>
<keyword evidence="4" id="KW-1185">Reference proteome</keyword>
<name>A0A6A6UM44_9PEZI</name>
<feature type="region of interest" description="Disordered" evidence="2">
    <location>
        <begin position="239"/>
        <end position="264"/>
    </location>
</feature>
<sequence length="624" mass="69709">MAVMDSPSVGDATQRLKALIKQARNIKNSSNSIDPPLPTGEFSGSSGLPPNEISEKTHFGAVEIAAKRLFQEQIAKLNILNNEFGDVWNLFDILQILGDQGKHMPKPYLHPANNKATEQCEPVLLWYLIEELLDSQCLEGCRVVFDYLESRRERLVAKNFAKVSLVILRSCNELLRRLSRAEDSVFCGRVLIYVFQSFPLGDRSSVNRHGDYNIDNITAFDQLPSANLDESTKDVKMGDADADADADAAAESTKEVQEIPNPSKSKPMDFDQLYPVFWGLQKTLANPPRMFEPELLAEFKKNFEATLQKFNSVAKVAATPVVEHGRGVKRTADEAELEDFGNNFNPKYLTSRELFELELSDLSFQRHILVQVTILLDFLLSFTEKAKKKFPSRTHQKIQFTLSEEDTEWALQTKKDISASLREAADGPAFARVVETVLSRDKNWVRWKDSNCPDISRPPVTPETYLHAANGAKAVCSWKRLRSNPMGALDLTFLTDSKEARAEDTLSSPARYALPTAQTLVDRVANAELDLEMAMDEAETQRLKEEQASYTWRALRVVAATKLNLFEKLNSQPLVNLFKDGGVEHGPNDNNENDQETEGVGGSPVADMAENGAAQAEVPPEPSK</sequence>
<evidence type="ECO:0000313" key="3">
    <source>
        <dbReference type="EMBL" id="KAF2672756.1"/>
    </source>
</evidence>
<dbReference type="PANTHER" id="PTHR13265">
    <property type="entry name" value="THO COMPLEX SUBUNIT 1"/>
    <property type="match status" value="1"/>
</dbReference>
<keyword evidence="1" id="KW-0175">Coiled coil</keyword>
<dbReference type="AlphaFoldDB" id="A0A6A6UM44"/>
<accession>A0A6A6UM44</accession>
<evidence type="ECO:0000256" key="2">
    <source>
        <dbReference type="SAM" id="MobiDB-lite"/>
    </source>
</evidence>
<evidence type="ECO:0000313" key="4">
    <source>
        <dbReference type="Proteomes" id="UP000799302"/>
    </source>
</evidence>